<sequence>MSSKPVFILTPGAWHTIEIYDRVVPLLEKRGYTAVPIDLPSMVQKPPVKSFDEDIQTIRDAVTKEADAGNDVVTVAHSWSGAPVNSALDALSKEERAKEGKKGGVVHMSFLCAFVVPPGVSVFDVVGQKVPDLWNVQGDLVYANGAVEAFYNDLSEEDQKHAVAQLVPHSRFTKYDKTRGMACKDIPSSYLLCELDQAIPIFAQEAMVKGAHDMGSNMRTERIKCGHSPFYNMPEAVTDFLIRAAGGQ</sequence>
<dbReference type="Pfam" id="PF12697">
    <property type="entry name" value="Abhydrolase_6"/>
    <property type="match status" value="1"/>
</dbReference>
<comment type="caution">
    <text evidence="2">The sequence shown here is derived from an EMBL/GenBank/DDBJ whole genome shotgun (WGS) entry which is preliminary data.</text>
</comment>
<evidence type="ECO:0000313" key="2">
    <source>
        <dbReference type="EMBL" id="KAF2092829.1"/>
    </source>
</evidence>
<dbReference type="OrthoDB" id="1263307at2759"/>
<dbReference type="PANTHER" id="PTHR37017:SF11">
    <property type="entry name" value="ESTERASE_LIPASE_THIOESTERASE DOMAIN-CONTAINING PROTEIN"/>
    <property type="match status" value="1"/>
</dbReference>
<keyword evidence="3" id="KW-1185">Reference proteome</keyword>
<gene>
    <name evidence="2" type="ORF">NA57DRAFT_62138</name>
</gene>
<evidence type="ECO:0000313" key="3">
    <source>
        <dbReference type="Proteomes" id="UP000799772"/>
    </source>
</evidence>
<dbReference type="Gene3D" id="3.40.50.1820">
    <property type="entry name" value="alpha/beta hydrolase"/>
    <property type="match status" value="1"/>
</dbReference>
<organism evidence="2 3">
    <name type="scientific">Rhizodiscina lignyota</name>
    <dbReference type="NCBI Taxonomy" id="1504668"/>
    <lineage>
        <taxon>Eukaryota</taxon>
        <taxon>Fungi</taxon>
        <taxon>Dikarya</taxon>
        <taxon>Ascomycota</taxon>
        <taxon>Pezizomycotina</taxon>
        <taxon>Dothideomycetes</taxon>
        <taxon>Pleosporomycetidae</taxon>
        <taxon>Aulographales</taxon>
        <taxon>Rhizodiscinaceae</taxon>
        <taxon>Rhizodiscina</taxon>
    </lineage>
</organism>
<dbReference type="EMBL" id="ML978142">
    <property type="protein sequence ID" value="KAF2092829.1"/>
    <property type="molecule type" value="Genomic_DNA"/>
</dbReference>
<feature type="domain" description="AB hydrolase-1" evidence="1">
    <location>
        <begin position="8"/>
        <end position="239"/>
    </location>
</feature>
<protein>
    <submittedName>
        <fullName evidence="2">Alpha/beta-hydrolase</fullName>
    </submittedName>
</protein>
<accession>A0A9P4M4G9</accession>
<dbReference type="InterPro" id="IPR000073">
    <property type="entry name" value="AB_hydrolase_1"/>
</dbReference>
<dbReference type="SUPFAM" id="SSF53474">
    <property type="entry name" value="alpha/beta-Hydrolases"/>
    <property type="match status" value="1"/>
</dbReference>
<proteinExistence type="predicted"/>
<reference evidence="2" key="1">
    <citation type="journal article" date="2020" name="Stud. Mycol.">
        <title>101 Dothideomycetes genomes: a test case for predicting lifestyles and emergence of pathogens.</title>
        <authorList>
            <person name="Haridas S."/>
            <person name="Albert R."/>
            <person name="Binder M."/>
            <person name="Bloem J."/>
            <person name="Labutti K."/>
            <person name="Salamov A."/>
            <person name="Andreopoulos B."/>
            <person name="Baker S."/>
            <person name="Barry K."/>
            <person name="Bills G."/>
            <person name="Bluhm B."/>
            <person name="Cannon C."/>
            <person name="Castanera R."/>
            <person name="Culley D."/>
            <person name="Daum C."/>
            <person name="Ezra D."/>
            <person name="Gonzalez J."/>
            <person name="Henrissat B."/>
            <person name="Kuo A."/>
            <person name="Liang C."/>
            <person name="Lipzen A."/>
            <person name="Lutzoni F."/>
            <person name="Magnuson J."/>
            <person name="Mondo S."/>
            <person name="Nolan M."/>
            <person name="Ohm R."/>
            <person name="Pangilinan J."/>
            <person name="Park H.-J."/>
            <person name="Ramirez L."/>
            <person name="Alfaro M."/>
            <person name="Sun H."/>
            <person name="Tritt A."/>
            <person name="Yoshinaga Y."/>
            <person name="Zwiers L.-H."/>
            <person name="Turgeon B."/>
            <person name="Goodwin S."/>
            <person name="Spatafora J."/>
            <person name="Crous P."/>
            <person name="Grigoriev I."/>
        </authorList>
    </citation>
    <scope>NUCLEOTIDE SEQUENCE</scope>
    <source>
        <strain evidence="2">CBS 133067</strain>
    </source>
</reference>
<dbReference type="AlphaFoldDB" id="A0A9P4M4G9"/>
<dbReference type="InterPro" id="IPR052897">
    <property type="entry name" value="Sec-Metab_Biosynth_Hydrolase"/>
</dbReference>
<dbReference type="Proteomes" id="UP000799772">
    <property type="component" value="Unassembled WGS sequence"/>
</dbReference>
<name>A0A9P4M4G9_9PEZI</name>
<evidence type="ECO:0000259" key="1">
    <source>
        <dbReference type="Pfam" id="PF12697"/>
    </source>
</evidence>
<dbReference type="PANTHER" id="PTHR37017">
    <property type="entry name" value="AB HYDROLASE-1 DOMAIN-CONTAINING PROTEIN-RELATED"/>
    <property type="match status" value="1"/>
</dbReference>
<dbReference type="InterPro" id="IPR029058">
    <property type="entry name" value="AB_hydrolase_fold"/>
</dbReference>